<reference evidence="3" key="1">
    <citation type="journal article" date="2017" name="Genome Biol.">
        <title>Comparative genomics reveals high biological diversity and specific adaptations in the industrially and medically important fungal genus Aspergillus.</title>
        <authorList>
            <person name="de Vries R.P."/>
            <person name="Riley R."/>
            <person name="Wiebenga A."/>
            <person name="Aguilar-Osorio G."/>
            <person name="Amillis S."/>
            <person name="Uchima C.A."/>
            <person name="Anderluh G."/>
            <person name="Asadollahi M."/>
            <person name="Askin M."/>
            <person name="Barry K."/>
            <person name="Battaglia E."/>
            <person name="Bayram O."/>
            <person name="Benocci T."/>
            <person name="Braus-Stromeyer S.A."/>
            <person name="Caldana C."/>
            <person name="Canovas D."/>
            <person name="Cerqueira G.C."/>
            <person name="Chen F."/>
            <person name="Chen W."/>
            <person name="Choi C."/>
            <person name="Clum A."/>
            <person name="Dos Santos R.A."/>
            <person name="Damasio A.R."/>
            <person name="Diallinas G."/>
            <person name="Emri T."/>
            <person name="Fekete E."/>
            <person name="Flipphi M."/>
            <person name="Freyberg S."/>
            <person name="Gallo A."/>
            <person name="Gournas C."/>
            <person name="Habgood R."/>
            <person name="Hainaut M."/>
            <person name="Harispe M.L."/>
            <person name="Henrissat B."/>
            <person name="Hilden K.S."/>
            <person name="Hope R."/>
            <person name="Hossain A."/>
            <person name="Karabika E."/>
            <person name="Karaffa L."/>
            <person name="Karanyi Z."/>
            <person name="Krasevec N."/>
            <person name="Kuo A."/>
            <person name="Kusch H."/>
            <person name="LaButti K."/>
            <person name="Lagendijk E.L."/>
            <person name="Lapidus A."/>
            <person name="Levasseur A."/>
            <person name="Lindquist E."/>
            <person name="Lipzen A."/>
            <person name="Logrieco A.F."/>
            <person name="MacCabe A."/>
            <person name="Maekelae M.R."/>
            <person name="Malavazi I."/>
            <person name="Melin P."/>
            <person name="Meyer V."/>
            <person name="Mielnichuk N."/>
            <person name="Miskei M."/>
            <person name="Molnar A.P."/>
            <person name="Mule G."/>
            <person name="Ngan C.Y."/>
            <person name="Orejas M."/>
            <person name="Orosz E."/>
            <person name="Ouedraogo J.P."/>
            <person name="Overkamp K.M."/>
            <person name="Park H.-S."/>
            <person name="Perrone G."/>
            <person name="Piumi F."/>
            <person name="Punt P.J."/>
            <person name="Ram A.F."/>
            <person name="Ramon A."/>
            <person name="Rauscher S."/>
            <person name="Record E."/>
            <person name="Riano-Pachon D.M."/>
            <person name="Robert V."/>
            <person name="Roehrig J."/>
            <person name="Ruller R."/>
            <person name="Salamov A."/>
            <person name="Salih N.S."/>
            <person name="Samson R.A."/>
            <person name="Sandor E."/>
            <person name="Sanguinetti M."/>
            <person name="Schuetze T."/>
            <person name="Sepcic K."/>
            <person name="Shelest E."/>
            <person name="Sherlock G."/>
            <person name="Sophianopoulou V."/>
            <person name="Squina F.M."/>
            <person name="Sun H."/>
            <person name="Susca A."/>
            <person name="Todd R.B."/>
            <person name="Tsang A."/>
            <person name="Unkles S.E."/>
            <person name="van de Wiele N."/>
            <person name="van Rossen-Uffink D."/>
            <person name="Oliveira J.V."/>
            <person name="Vesth T.C."/>
            <person name="Visser J."/>
            <person name="Yu J.-H."/>
            <person name="Zhou M."/>
            <person name="Andersen M.R."/>
            <person name="Archer D.B."/>
            <person name="Baker S.E."/>
            <person name="Benoit I."/>
            <person name="Brakhage A.A."/>
            <person name="Braus G.H."/>
            <person name="Fischer R."/>
            <person name="Frisvad J.C."/>
            <person name="Goldman G.H."/>
            <person name="Houbraken J."/>
            <person name="Oakley B."/>
            <person name="Pocsi I."/>
            <person name="Scazzocchio C."/>
            <person name="Seiboth B."/>
            <person name="vanKuyk P.A."/>
            <person name="Wortman J."/>
            <person name="Dyer P.S."/>
            <person name="Grigoriev I.V."/>
        </authorList>
    </citation>
    <scope>NUCLEOTIDE SEQUENCE [LARGE SCALE GENOMIC DNA]</scope>
    <source>
        <strain evidence="3">CBS 516.65</strain>
    </source>
</reference>
<evidence type="ECO:0000313" key="2">
    <source>
        <dbReference type="EMBL" id="OJJ82601.1"/>
    </source>
</evidence>
<sequence length="62" mass="7026">MVFTSILIHQDLINHYSNPEKDSERQDPTYTQHSTQPSKQPPQNLNESQPPTQSSHSSAKPP</sequence>
<protein>
    <submittedName>
        <fullName evidence="2">Uncharacterized protein</fullName>
    </submittedName>
</protein>
<organism evidence="2 3">
    <name type="scientific">Aspergillus glaucus CBS 516.65</name>
    <dbReference type="NCBI Taxonomy" id="1160497"/>
    <lineage>
        <taxon>Eukaryota</taxon>
        <taxon>Fungi</taxon>
        <taxon>Dikarya</taxon>
        <taxon>Ascomycota</taxon>
        <taxon>Pezizomycotina</taxon>
        <taxon>Eurotiomycetes</taxon>
        <taxon>Eurotiomycetidae</taxon>
        <taxon>Eurotiales</taxon>
        <taxon>Aspergillaceae</taxon>
        <taxon>Aspergillus</taxon>
        <taxon>Aspergillus subgen. Aspergillus</taxon>
    </lineage>
</organism>
<feature type="region of interest" description="Disordered" evidence="1">
    <location>
        <begin position="14"/>
        <end position="62"/>
    </location>
</feature>
<evidence type="ECO:0000313" key="3">
    <source>
        <dbReference type="Proteomes" id="UP000184300"/>
    </source>
</evidence>
<name>A0A1L9VF72_ASPGL</name>
<feature type="compositionally biased region" description="Basic and acidic residues" evidence="1">
    <location>
        <begin position="18"/>
        <end position="27"/>
    </location>
</feature>
<feature type="compositionally biased region" description="Polar residues" evidence="1">
    <location>
        <begin position="28"/>
        <end position="62"/>
    </location>
</feature>
<proteinExistence type="predicted"/>
<dbReference type="GeneID" id="34463211"/>
<dbReference type="VEuPathDB" id="FungiDB:ASPGLDRAFT_48696"/>
<accession>A0A1L9VF72</accession>
<dbReference type="EMBL" id="KV878901">
    <property type="protein sequence ID" value="OJJ82601.1"/>
    <property type="molecule type" value="Genomic_DNA"/>
</dbReference>
<dbReference type="AlphaFoldDB" id="A0A1L9VF72"/>
<gene>
    <name evidence="2" type="ORF">ASPGLDRAFT_48696</name>
</gene>
<dbReference type="RefSeq" id="XP_022399299.1">
    <property type="nucleotide sequence ID" value="XM_022546950.1"/>
</dbReference>
<dbReference type="Proteomes" id="UP000184300">
    <property type="component" value="Unassembled WGS sequence"/>
</dbReference>
<keyword evidence="3" id="KW-1185">Reference proteome</keyword>
<evidence type="ECO:0000256" key="1">
    <source>
        <dbReference type="SAM" id="MobiDB-lite"/>
    </source>
</evidence>